<evidence type="ECO:0000256" key="1">
    <source>
        <dbReference type="SAM" id="MobiDB-lite"/>
    </source>
</evidence>
<dbReference type="EMBL" id="LUGG01000019">
    <property type="protein sequence ID" value="OBZ68902.1"/>
    <property type="molecule type" value="Genomic_DNA"/>
</dbReference>
<feature type="compositionally biased region" description="Basic and acidic residues" evidence="1">
    <location>
        <begin position="28"/>
        <end position="37"/>
    </location>
</feature>
<proteinExistence type="predicted"/>
<sequence>MPKDCSLSADASSSYTKGKSSDGDPDIAVDKGRRSAEEESTLAGQARRGHWRNLEKRTVKLAIRMPLTEGAAHYDVQVQTQPGDDFVDASKLTDFPSL</sequence>
<organism evidence="2 3">
    <name type="scientific">Grifola frondosa</name>
    <name type="common">Maitake</name>
    <name type="synonym">Polyporus frondosus</name>
    <dbReference type="NCBI Taxonomy" id="5627"/>
    <lineage>
        <taxon>Eukaryota</taxon>
        <taxon>Fungi</taxon>
        <taxon>Dikarya</taxon>
        <taxon>Basidiomycota</taxon>
        <taxon>Agaricomycotina</taxon>
        <taxon>Agaricomycetes</taxon>
        <taxon>Polyporales</taxon>
        <taxon>Grifolaceae</taxon>
        <taxon>Grifola</taxon>
    </lineage>
</organism>
<comment type="caution">
    <text evidence="2">The sequence shown here is derived from an EMBL/GenBank/DDBJ whole genome shotgun (WGS) entry which is preliminary data.</text>
</comment>
<protein>
    <submittedName>
        <fullName evidence="2">Uncharacterized protein</fullName>
    </submittedName>
</protein>
<reference evidence="2 3" key="1">
    <citation type="submission" date="2016-03" db="EMBL/GenBank/DDBJ databases">
        <title>Whole genome sequencing of Grifola frondosa 9006-11.</title>
        <authorList>
            <person name="Min B."/>
            <person name="Park H."/>
            <person name="Kim J.-G."/>
            <person name="Cho H."/>
            <person name="Oh Y.-L."/>
            <person name="Kong W.-S."/>
            <person name="Choi I.-G."/>
        </authorList>
    </citation>
    <scope>NUCLEOTIDE SEQUENCE [LARGE SCALE GENOMIC DNA]</scope>
    <source>
        <strain evidence="2 3">9006-11</strain>
    </source>
</reference>
<evidence type="ECO:0000313" key="2">
    <source>
        <dbReference type="EMBL" id="OBZ68902.1"/>
    </source>
</evidence>
<feature type="region of interest" description="Disordered" evidence="1">
    <location>
        <begin position="1"/>
        <end position="49"/>
    </location>
</feature>
<keyword evidence="3" id="KW-1185">Reference proteome</keyword>
<evidence type="ECO:0000313" key="3">
    <source>
        <dbReference type="Proteomes" id="UP000092993"/>
    </source>
</evidence>
<feature type="compositionally biased region" description="Polar residues" evidence="1">
    <location>
        <begin position="9"/>
        <end position="18"/>
    </location>
</feature>
<gene>
    <name evidence="2" type="ORF">A0H81_11145</name>
</gene>
<dbReference type="Proteomes" id="UP000092993">
    <property type="component" value="Unassembled WGS sequence"/>
</dbReference>
<dbReference type="AlphaFoldDB" id="A0A1C7LW77"/>
<name>A0A1C7LW77_GRIFR</name>
<accession>A0A1C7LW77</accession>